<feature type="coiled-coil region" evidence="1">
    <location>
        <begin position="11"/>
        <end position="38"/>
    </location>
</feature>
<proteinExistence type="predicted"/>
<dbReference type="EMBL" id="CP012713">
    <property type="protein sequence ID" value="ALF17356.1"/>
    <property type="molecule type" value="Genomic_DNA"/>
</dbReference>
<evidence type="ECO:0000313" key="2">
    <source>
        <dbReference type="EMBL" id="ALF17356.1"/>
    </source>
</evidence>
<dbReference type="PATRIC" id="fig|76859.3.peg.772"/>
<protein>
    <recommendedName>
        <fullName evidence="4">Conjugal transfer protein TraD</fullName>
    </recommendedName>
</protein>
<name>A0A0M5MAD2_9FUSO</name>
<dbReference type="OrthoDB" id="90499at2"/>
<sequence length="94" mass="11088">MSELLNINKKISYAKTKIKFLERKLSKYKKEETTEKRKARAHLLITKGVLLEMLGLENEDNEVILGFLSTFPKSNNEKEYFKSIGKEIFKNYKK</sequence>
<gene>
    <name evidence="2" type="ORF">RN98_03910</name>
</gene>
<keyword evidence="1" id="KW-0175">Coiled coil</keyword>
<evidence type="ECO:0008006" key="4">
    <source>
        <dbReference type="Google" id="ProtNLM"/>
    </source>
</evidence>
<dbReference type="Pfam" id="PF06412">
    <property type="entry name" value="TraD"/>
    <property type="match status" value="1"/>
</dbReference>
<dbReference type="InterPro" id="IPR009444">
    <property type="entry name" value="Conjugal_tfr_TraD_a-type"/>
</dbReference>
<dbReference type="AlphaFoldDB" id="A0A0M5MAD2"/>
<dbReference type="Proteomes" id="UP000063147">
    <property type="component" value="Chromosome"/>
</dbReference>
<accession>A0A0M5MAD2</accession>
<organism evidence="2">
    <name type="scientific">Fusobacterium animalis</name>
    <dbReference type="NCBI Taxonomy" id="76859"/>
    <lineage>
        <taxon>Bacteria</taxon>
        <taxon>Fusobacteriati</taxon>
        <taxon>Fusobacteriota</taxon>
        <taxon>Fusobacteriia</taxon>
        <taxon>Fusobacteriales</taxon>
        <taxon>Fusobacteriaceae</taxon>
        <taxon>Fusobacterium</taxon>
    </lineage>
</organism>
<dbReference type="RefSeq" id="WP_009007863.1">
    <property type="nucleotide sequence ID" value="NZ_CP012713.1"/>
</dbReference>
<evidence type="ECO:0000256" key="1">
    <source>
        <dbReference type="SAM" id="Coils"/>
    </source>
</evidence>
<evidence type="ECO:0000313" key="3">
    <source>
        <dbReference type="Proteomes" id="UP000063147"/>
    </source>
</evidence>
<reference evidence="2 3" key="1">
    <citation type="submission" date="2015-09" db="EMBL/GenBank/DDBJ databases">
        <authorList>
            <person name="Jackson K.R."/>
            <person name="Lunt B.L."/>
            <person name="Fisher J.N.B."/>
            <person name="Gardner A.V."/>
            <person name="Bailey M.E."/>
            <person name="Deus L.M."/>
            <person name="Earl A.S."/>
            <person name="Gibby P.D."/>
            <person name="Hartmann K.A."/>
            <person name="Liu J.E."/>
            <person name="Manci A.M."/>
            <person name="Nielsen D.A."/>
            <person name="Solomon M.B."/>
            <person name="Breakwell D.P."/>
            <person name="Burnett S.H."/>
            <person name="Grose J.H."/>
        </authorList>
    </citation>
    <scope>NUCLEOTIDE SEQUENCE [LARGE SCALE GENOMIC DNA]</scope>
    <source>
        <strain evidence="2 3">KCOM 1279</strain>
    </source>
</reference>